<keyword evidence="4" id="KW-1185">Reference proteome</keyword>
<keyword evidence="1" id="KW-0812">Transmembrane</keyword>
<gene>
    <name evidence="3" type="ORF">C8A05DRAFT_15917</name>
</gene>
<sequence>MAKLDKTLFSNLVTLTTASCHFIASIMAFIWPKAFFDFITKKMDILMSPVPFLQVINLLVAILMVLWEWPIQSIAGSSIQQSLLCRLVVLPLVSVVSCLMYQGGDIAIYYLISFIMYWWAYIDNERI</sequence>
<comment type="caution">
    <text evidence="3">The sequence shown here is derived from an EMBL/GenBank/DDBJ whole genome shotgun (WGS) entry which is preliminary data.</text>
</comment>
<feature type="transmembrane region" description="Helical" evidence="1">
    <location>
        <begin position="51"/>
        <end position="71"/>
    </location>
</feature>
<dbReference type="Pfam" id="PF24853">
    <property type="entry name" value="DUF7727"/>
    <property type="match status" value="1"/>
</dbReference>
<keyword evidence="1" id="KW-0472">Membrane</keyword>
<proteinExistence type="predicted"/>
<evidence type="ECO:0000259" key="2">
    <source>
        <dbReference type="Pfam" id="PF24853"/>
    </source>
</evidence>
<feature type="domain" description="DUF7727" evidence="2">
    <location>
        <begin position="1"/>
        <end position="125"/>
    </location>
</feature>
<dbReference type="EMBL" id="MU855542">
    <property type="protein sequence ID" value="KAK3901963.1"/>
    <property type="molecule type" value="Genomic_DNA"/>
</dbReference>
<protein>
    <recommendedName>
        <fullName evidence="2">DUF7727 domain-containing protein</fullName>
    </recommendedName>
</protein>
<dbReference type="PANTHER" id="PTHR40629:SF1">
    <property type="entry name" value="PRO41 PROTEIN"/>
    <property type="match status" value="1"/>
</dbReference>
<evidence type="ECO:0000256" key="1">
    <source>
        <dbReference type="SAM" id="Phobius"/>
    </source>
</evidence>
<feature type="transmembrane region" description="Helical" evidence="1">
    <location>
        <begin position="106"/>
        <end position="122"/>
    </location>
</feature>
<dbReference type="PROSITE" id="PS51257">
    <property type="entry name" value="PROKAR_LIPOPROTEIN"/>
    <property type="match status" value="1"/>
</dbReference>
<evidence type="ECO:0000313" key="4">
    <source>
        <dbReference type="Proteomes" id="UP001303889"/>
    </source>
</evidence>
<name>A0AAN6MKP2_9PEZI</name>
<keyword evidence="1" id="KW-1133">Transmembrane helix</keyword>
<organism evidence="3 4">
    <name type="scientific">Staphylotrichum tortipilum</name>
    <dbReference type="NCBI Taxonomy" id="2831512"/>
    <lineage>
        <taxon>Eukaryota</taxon>
        <taxon>Fungi</taxon>
        <taxon>Dikarya</taxon>
        <taxon>Ascomycota</taxon>
        <taxon>Pezizomycotina</taxon>
        <taxon>Sordariomycetes</taxon>
        <taxon>Sordariomycetidae</taxon>
        <taxon>Sordariales</taxon>
        <taxon>Chaetomiaceae</taxon>
        <taxon>Staphylotrichum</taxon>
    </lineage>
</organism>
<feature type="transmembrane region" description="Helical" evidence="1">
    <location>
        <begin position="12"/>
        <end position="31"/>
    </location>
</feature>
<dbReference type="PANTHER" id="PTHR40629">
    <property type="entry name" value="PRO41 PROTEIN"/>
    <property type="match status" value="1"/>
</dbReference>
<reference evidence="3" key="1">
    <citation type="journal article" date="2023" name="Mol. Phylogenet. Evol.">
        <title>Genome-scale phylogeny and comparative genomics of the fungal order Sordariales.</title>
        <authorList>
            <person name="Hensen N."/>
            <person name="Bonometti L."/>
            <person name="Westerberg I."/>
            <person name="Brannstrom I.O."/>
            <person name="Guillou S."/>
            <person name="Cros-Aarteil S."/>
            <person name="Calhoun S."/>
            <person name="Haridas S."/>
            <person name="Kuo A."/>
            <person name="Mondo S."/>
            <person name="Pangilinan J."/>
            <person name="Riley R."/>
            <person name="LaButti K."/>
            <person name="Andreopoulos B."/>
            <person name="Lipzen A."/>
            <person name="Chen C."/>
            <person name="Yan M."/>
            <person name="Daum C."/>
            <person name="Ng V."/>
            <person name="Clum A."/>
            <person name="Steindorff A."/>
            <person name="Ohm R.A."/>
            <person name="Martin F."/>
            <person name="Silar P."/>
            <person name="Natvig D.O."/>
            <person name="Lalanne C."/>
            <person name="Gautier V."/>
            <person name="Ament-Velasquez S.L."/>
            <person name="Kruys A."/>
            <person name="Hutchinson M.I."/>
            <person name="Powell A.J."/>
            <person name="Barry K."/>
            <person name="Miller A.N."/>
            <person name="Grigoriev I.V."/>
            <person name="Debuchy R."/>
            <person name="Gladieux P."/>
            <person name="Hiltunen Thoren M."/>
            <person name="Johannesson H."/>
        </authorList>
    </citation>
    <scope>NUCLEOTIDE SEQUENCE</scope>
    <source>
        <strain evidence="3">CBS 103.79</strain>
    </source>
</reference>
<evidence type="ECO:0000313" key="3">
    <source>
        <dbReference type="EMBL" id="KAK3901963.1"/>
    </source>
</evidence>
<dbReference type="Proteomes" id="UP001303889">
    <property type="component" value="Unassembled WGS sequence"/>
</dbReference>
<reference evidence="3" key="2">
    <citation type="submission" date="2023-05" db="EMBL/GenBank/DDBJ databases">
        <authorList>
            <consortium name="Lawrence Berkeley National Laboratory"/>
            <person name="Steindorff A."/>
            <person name="Hensen N."/>
            <person name="Bonometti L."/>
            <person name="Westerberg I."/>
            <person name="Brannstrom I.O."/>
            <person name="Guillou S."/>
            <person name="Cros-Aarteil S."/>
            <person name="Calhoun S."/>
            <person name="Haridas S."/>
            <person name="Kuo A."/>
            <person name="Mondo S."/>
            <person name="Pangilinan J."/>
            <person name="Riley R."/>
            <person name="Labutti K."/>
            <person name="Andreopoulos B."/>
            <person name="Lipzen A."/>
            <person name="Chen C."/>
            <person name="Yanf M."/>
            <person name="Daum C."/>
            <person name="Ng V."/>
            <person name="Clum A."/>
            <person name="Ohm R."/>
            <person name="Martin F."/>
            <person name="Silar P."/>
            <person name="Natvig D."/>
            <person name="Lalanne C."/>
            <person name="Gautier V."/>
            <person name="Ament-Velasquez S.L."/>
            <person name="Kruys A."/>
            <person name="Hutchinson M.I."/>
            <person name="Powell A.J."/>
            <person name="Barry K."/>
            <person name="Miller A.N."/>
            <person name="Grigoriev I.V."/>
            <person name="Debuchy R."/>
            <person name="Gladieux P."/>
            <person name="Thoren M.H."/>
            <person name="Johannesson H."/>
        </authorList>
    </citation>
    <scope>NUCLEOTIDE SEQUENCE</scope>
    <source>
        <strain evidence="3">CBS 103.79</strain>
    </source>
</reference>
<dbReference type="InterPro" id="IPR056144">
    <property type="entry name" value="DUF7727"/>
</dbReference>
<dbReference type="AlphaFoldDB" id="A0AAN6MKP2"/>
<accession>A0AAN6MKP2</accession>